<gene>
    <name evidence="3" type="primary">20353769</name>
    <name evidence="2" type="ORF">GGTG_13311</name>
</gene>
<sequence length="453" mass="49756">MCTIILQVHYQHIKDRTVILAENRVEALNGVAPRPGEGGPQGMPQRPGLPFWLGQPPGGSHSGASSPAGTSPNLHLPAGRTVASSQITWLGVTLKATEKGGVSLPANVVARLVKAQALTAFTKRVNAVYRGLRPDAARAWFKSGEVPTPSYGLWPLFQGHQNQRAVAELKSLEAATKASLKALTPAWENITRGAKVLGRGLLPPRRLNRPTGSPLRLASLYLSTPLDPAPEKLDPVGPGAAAIVELFGLKTRPQKALRPKGDPGPRLAQADPEPWWEANKPKLFAHVKWDPRCSWEKGLHGMSRAERTTRDPVLVEGRGQLHTLLAEGSGHGNFEFYHSRFNHPPSPDWFCLCGEVKEVGHTDTCELRRVPAPWRKEPLLEQNNTEEAKWRRRGKNAMIRIRIEKTLKNMGVDQLMHISGSGIEAKGQATREEDPEDSEPEEELPIAEVCRLE</sequence>
<reference evidence="3" key="4">
    <citation type="journal article" date="2015" name="G3 (Bethesda)">
        <title>Genome sequences of three phytopathogenic species of the Magnaporthaceae family of fungi.</title>
        <authorList>
            <person name="Okagaki L.H."/>
            <person name="Nunes C.C."/>
            <person name="Sailsbery J."/>
            <person name="Clay B."/>
            <person name="Brown D."/>
            <person name="John T."/>
            <person name="Oh Y."/>
            <person name="Young N."/>
            <person name="Fitzgerald M."/>
            <person name="Haas B.J."/>
            <person name="Zeng Q."/>
            <person name="Young S."/>
            <person name="Adiconis X."/>
            <person name="Fan L."/>
            <person name="Levin J.Z."/>
            <person name="Mitchell T.K."/>
            <person name="Okubara P.A."/>
            <person name="Farman M.L."/>
            <person name="Kohn L.M."/>
            <person name="Birren B."/>
            <person name="Ma L.-J."/>
            <person name="Dean R.A."/>
        </authorList>
    </citation>
    <scope>NUCLEOTIDE SEQUENCE</scope>
    <source>
        <strain evidence="3">R3-111a-1</strain>
    </source>
</reference>
<dbReference type="RefSeq" id="XP_009229481.1">
    <property type="nucleotide sequence ID" value="XM_009231217.1"/>
</dbReference>
<evidence type="ECO:0000256" key="1">
    <source>
        <dbReference type="SAM" id="MobiDB-lite"/>
    </source>
</evidence>
<feature type="region of interest" description="Disordered" evidence="1">
    <location>
        <begin position="31"/>
        <end position="74"/>
    </location>
</feature>
<proteinExistence type="predicted"/>
<dbReference type="Proteomes" id="UP000006039">
    <property type="component" value="Unassembled WGS sequence"/>
</dbReference>
<reference evidence="4" key="1">
    <citation type="submission" date="2010-07" db="EMBL/GenBank/DDBJ databases">
        <title>The genome sequence of Gaeumannomyces graminis var. tritici strain R3-111a-1.</title>
        <authorList>
            <consortium name="The Broad Institute Genome Sequencing Platform"/>
            <person name="Ma L.-J."/>
            <person name="Dead R."/>
            <person name="Young S."/>
            <person name="Zeng Q."/>
            <person name="Koehrsen M."/>
            <person name="Alvarado L."/>
            <person name="Berlin A."/>
            <person name="Chapman S.B."/>
            <person name="Chen Z."/>
            <person name="Freedman E."/>
            <person name="Gellesch M."/>
            <person name="Goldberg J."/>
            <person name="Griggs A."/>
            <person name="Gujja S."/>
            <person name="Heilman E.R."/>
            <person name="Heiman D."/>
            <person name="Hepburn T."/>
            <person name="Howarth C."/>
            <person name="Jen D."/>
            <person name="Larson L."/>
            <person name="Mehta T."/>
            <person name="Neiman D."/>
            <person name="Pearson M."/>
            <person name="Roberts A."/>
            <person name="Saif S."/>
            <person name="Shea T."/>
            <person name="Shenoy N."/>
            <person name="Sisk P."/>
            <person name="Stolte C."/>
            <person name="Sykes S."/>
            <person name="Walk T."/>
            <person name="White J."/>
            <person name="Yandava C."/>
            <person name="Haas B."/>
            <person name="Nusbaum C."/>
            <person name="Birren B."/>
        </authorList>
    </citation>
    <scope>NUCLEOTIDE SEQUENCE [LARGE SCALE GENOMIC DNA]</scope>
    <source>
        <strain evidence="4">R3-111a-1</strain>
    </source>
</reference>
<dbReference type="OrthoDB" id="5080849at2759"/>
<reference evidence="3" key="5">
    <citation type="submission" date="2018-04" db="UniProtKB">
        <authorList>
            <consortium name="EnsemblFungi"/>
        </authorList>
    </citation>
    <scope>IDENTIFICATION</scope>
    <source>
        <strain evidence="3">R3-111a-1</strain>
    </source>
</reference>
<feature type="compositionally biased region" description="Acidic residues" evidence="1">
    <location>
        <begin position="433"/>
        <end position="445"/>
    </location>
</feature>
<feature type="compositionally biased region" description="Low complexity" evidence="1">
    <location>
        <begin position="62"/>
        <end position="72"/>
    </location>
</feature>
<reference evidence="2" key="3">
    <citation type="submission" date="2010-09" db="EMBL/GenBank/DDBJ databases">
        <title>Annotation of Gaeumannomyces graminis var. tritici R3-111a-1.</title>
        <authorList>
            <consortium name="The Broad Institute Genome Sequencing Platform"/>
            <person name="Ma L.-J."/>
            <person name="Dead R."/>
            <person name="Young S.K."/>
            <person name="Zeng Q."/>
            <person name="Gargeya S."/>
            <person name="Fitzgerald M."/>
            <person name="Haas B."/>
            <person name="Abouelleil A."/>
            <person name="Alvarado L."/>
            <person name="Arachchi H.M."/>
            <person name="Berlin A."/>
            <person name="Brown A."/>
            <person name="Chapman S.B."/>
            <person name="Chen Z."/>
            <person name="Dunbar C."/>
            <person name="Freedman E."/>
            <person name="Gearin G."/>
            <person name="Gellesch M."/>
            <person name="Goldberg J."/>
            <person name="Griggs A."/>
            <person name="Gujja S."/>
            <person name="Heiman D."/>
            <person name="Howarth C."/>
            <person name="Larson L."/>
            <person name="Lui A."/>
            <person name="MacDonald P.J.P."/>
            <person name="Mehta T."/>
            <person name="Montmayeur A."/>
            <person name="Murphy C."/>
            <person name="Neiman D."/>
            <person name="Pearson M."/>
            <person name="Priest M."/>
            <person name="Roberts A."/>
            <person name="Saif S."/>
            <person name="Shea T."/>
            <person name="Shenoy N."/>
            <person name="Sisk P."/>
            <person name="Stolte C."/>
            <person name="Sykes S."/>
            <person name="Yandava C."/>
            <person name="Wortman J."/>
            <person name="Nusbaum C."/>
            <person name="Birren B."/>
        </authorList>
    </citation>
    <scope>NUCLEOTIDE SEQUENCE</scope>
    <source>
        <strain evidence="2">R3-111a-1</strain>
    </source>
</reference>
<accession>J3PII3</accession>
<dbReference type="EnsemblFungi" id="EJT69202">
    <property type="protein sequence ID" value="EJT69202"/>
    <property type="gene ID" value="GGTG_13311"/>
</dbReference>
<dbReference type="EMBL" id="GL385405">
    <property type="protein sequence ID" value="EJT69202.1"/>
    <property type="molecule type" value="Genomic_DNA"/>
</dbReference>
<feature type="region of interest" description="Disordered" evidence="1">
    <location>
        <begin position="421"/>
        <end position="453"/>
    </location>
</feature>
<evidence type="ECO:0000313" key="3">
    <source>
        <dbReference type="EnsemblFungi" id="EJT69202"/>
    </source>
</evidence>
<dbReference type="VEuPathDB" id="FungiDB:GGTG_13311"/>
<dbReference type="GeneID" id="20353769"/>
<organism evidence="2">
    <name type="scientific">Gaeumannomyces tritici (strain R3-111a-1)</name>
    <name type="common">Wheat and barley take-all root rot fungus</name>
    <name type="synonym">Gaeumannomyces graminis var. tritici</name>
    <dbReference type="NCBI Taxonomy" id="644352"/>
    <lineage>
        <taxon>Eukaryota</taxon>
        <taxon>Fungi</taxon>
        <taxon>Dikarya</taxon>
        <taxon>Ascomycota</taxon>
        <taxon>Pezizomycotina</taxon>
        <taxon>Sordariomycetes</taxon>
        <taxon>Sordariomycetidae</taxon>
        <taxon>Magnaporthales</taxon>
        <taxon>Magnaporthaceae</taxon>
        <taxon>Gaeumannomyces</taxon>
    </lineage>
</organism>
<name>J3PII3_GAET3</name>
<keyword evidence="4" id="KW-1185">Reference proteome</keyword>
<evidence type="ECO:0000313" key="4">
    <source>
        <dbReference type="Proteomes" id="UP000006039"/>
    </source>
</evidence>
<protein>
    <submittedName>
        <fullName evidence="2 3">Uncharacterized protein</fullName>
    </submittedName>
</protein>
<evidence type="ECO:0000313" key="2">
    <source>
        <dbReference type="EMBL" id="EJT69202.1"/>
    </source>
</evidence>
<dbReference type="eggNOG" id="ENOG502TEWD">
    <property type="taxonomic scope" value="Eukaryota"/>
</dbReference>
<dbReference type="AlphaFoldDB" id="J3PII3"/>
<dbReference type="HOGENOM" id="CLU_604177_0_0_1"/>
<reference evidence="2" key="2">
    <citation type="submission" date="2010-07" db="EMBL/GenBank/DDBJ databases">
        <authorList>
            <consortium name="The Broad Institute Genome Sequencing Platform"/>
            <consortium name="Broad Institute Genome Sequencing Center for Infectious Disease"/>
            <person name="Ma L.-J."/>
            <person name="Dead R."/>
            <person name="Young S."/>
            <person name="Zeng Q."/>
            <person name="Koehrsen M."/>
            <person name="Alvarado L."/>
            <person name="Berlin A."/>
            <person name="Chapman S.B."/>
            <person name="Chen Z."/>
            <person name="Freedman E."/>
            <person name="Gellesch M."/>
            <person name="Goldberg J."/>
            <person name="Griggs A."/>
            <person name="Gujja S."/>
            <person name="Heilman E.R."/>
            <person name="Heiman D."/>
            <person name="Hepburn T."/>
            <person name="Howarth C."/>
            <person name="Jen D."/>
            <person name="Larson L."/>
            <person name="Mehta T."/>
            <person name="Neiman D."/>
            <person name="Pearson M."/>
            <person name="Roberts A."/>
            <person name="Saif S."/>
            <person name="Shea T."/>
            <person name="Shenoy N."/>
            <person name="Sisk P."/>
            <person name="Stolte C."/>
            <person name="Sykes S."/>
            <person name="Walk T."/>
            <person name="White J."/>
            <person name="Yandava C."/>
            <person name="Haas B."/>
            <person name="Nusbaum C."/>
            <person name="Birren B."/>
        </authorList>
    </citation>
    <scope>NUCLEOTIDE SEQUENCE</scope>
    <source>
        <strain evidence="2">R3-111a-1</strain>
    </source>
</reference>